<evidence type="ECO:0000259" key="11">
    <source>
        <dbReference type="PROSITE" id="PS50110"/>
    </source>
</evidence>
<dbReference type="SUPFAM" id="SSF46785">
    <property type="entry name" value="Winged helix' DNA-binding domain"/>
    <property type="match status" value="1"/>
</dbReference>
<keyword evidence="5 9" id="KW-0805">Transcription regulation</keyword>
<accession>A0ABN2TN73</accession>
<dbReference type="RefSeq" id="WP_344310367.1">
    <property type="nucleotide sequence ID" value="NZ_BAAANO010000029.1"/>
</dbReference>
<keyword evidence="13" id="KW-1185">Reference proteome</keyword>
<name>A0ABN2TN73_9MICO</name>
<comment type="subcellular location">
    <subcellularLocation>
        <location evidence="1 9">Cytoplasm</location>
    </subcellularLocation>
</comment>
<dbReference type="PANTHER" id="PTHR45526:SF1">
    <property type="entry name" value="TRANSCRIPTIONAL REGULATORY PROTEIN DCUR-RELATED"/>
    <property type="match status" value="1"/>
</dbReference>
<evidence type="ECO:0000313" key="13">
    <source>
        <dbReference type="Proteomes" id="UP001500755"/>
    </source>
</evidence>
<organism evidence="12 13">
    <name type="scientific">Brevibacterium samyangense</name>
    <dbReference type="NCBI Taxonomy" id="366888"/>
    <lineage>
        <taxon>Bacteria</taxon>
        <taxon>Bacillati</taxon>
        <taxon>Actinomycetota</taxon>
        <taxon>Actinomycetes</taxon>
        <taxon>Micrococcales</taxon>
        <taxon>Brevibacteriaceae</taxon>
        <taxon>Brevibacterium</taxon>
    </lineage>
</organism>
<dbReference type="SMART" id="SM00448">
    <property type="entry name" value="REC"/>
    <property type="match status" value="1"/>
</dbReference>
<feature type="domain" description="Response regulatory" evidence="11">
    <location>
        <begin position="6"/>
        <end position="117"/>
    </location>
</feature>
<evidence type="ECO:0000256" key="5">
    <source>
        <dbReference type="ARBA" id="ARBA00023015"/>
    </source>
</evidence>
<gene>
    <name evidence="12" type="ORF">GCM10009755_26100</name>
</gene>
<comment type="caution">
    <text evidence="12">The sequence shown here is derived from an EMBL/GenBank/DDBJ whole genome shotgun (WGS) entry which is preliminary data.</text>
</comment>
<dbReference type="InterPro" id="IPR036388">
    <property type="entry name" value="WH-like_DNA-bd_sf"/>
</dbReference>
<keyword evidence="8 9" id="KW-0804">Transcription</keyword>
<evidence type="ECO:0000256" key="4">
    <source>
        <dbReference type="ARBA" id="ARBA00023012"/>
    </source>
</evidence>
<dbReference type="InterPro" id="IPR024187">
    <property type="entry name" value="Sig_transdc_resp-reg_cit/mal"/>
</dbReference>
<protein>
    <recommendedName>
        <fullName evidence="9">Transcriptional regulatory protein</fullName>
    </recommendedName>
</protein>
<keyword evidence="6 9" id="KW-0238">DNA-binding</keyword>
<evidence type="ECO:0000313" key="12">
    <source>
        <dbReference type="EMBL" id="GAA2013234.1"/>
    </source>
</evidence>
<dbReference type="EMBL" id="BAAANO010000029">
    <property type="protein sequence ID" value="GAA2013234.1"/>
    <property type="molecule type" value="Genomic_DNA"/>
</dbReference>
<dbReference type="Pfam" id="PF00072">
    <property type="entry name" value="Response_reg"/>
    <property type="match status" value="1"/>
</dbReference>
<dbReference type="CDD" id="cd00090">
    <property type="entry name" value="HTH_ARSR"/>
    <property type="match status" value="1"/>
</dbReference>
<evidence type="ECO:0000256" key="8">
    <source>
        <dbReference type="ARBA" id="ARBA00023163"/>
    </source>
</evidence>
<keyword evidence="2 9" id="KW-0963">Cytoplasm</keyword>
<evidence type="ECO:0000256" key="7">
    <source>
        <dbReference type="ARBA" id="ARBA00023159"/>
    </source>
</evidence>
<dbReference type="Proteomes" id="UP001500755">
    <property type="component" value="Unassembled WGS sequence"/>
</dbReference>
<keyword evidence="3 10" id="KW-0597">Phosphoprotein</keyword>
<dbReference type="InterPro" id="IPR011991">
    <property type="entry name" value="ArsR-like_HTH"/>
</dbReference>
<dbReference type="InterPro" id="IPR051271">
    <property type="entry name" value="2C-system_Tx_regulators"/>
</dbReference>
<dbReference type="Pfam" id="PF12840">
    <property type="entry name" value="HTH_20"/>
    <property type="match status" value="1"/>
</dbReference>
<dbReference type="PANTHER" id="PTHR45526">
    <property type="entry name" value="TRANSCRIPTIONAL REGULATORY PROTEIN DPIA"/>
    <property type="match status" value="1"/>
</dbReference>
<keyword evidence="4 9" id="KW-0902">Two-component regulatory system</keyword>
<dbReference type="PIRSF" id="PIRSF006171">
    <property type="entry name" value="RR_citrat_malat"/>
    <property type="match status" value="1"/>
</dbReference>
<dbReference type="Gene3D" id="1.10.10.10">
    <property type="entry name" value="Winged helix-like DNA-binding domain superfamily/Winged helix DNA-binding domain"/>
    <property type="match status" value="1"/>
</dbReference>
<evidence type="ECO:0000256" key="6">
    <source>
        <dbReference type="ARBA" id="ARBA00023125"/>
    </source>
</evidence>
<proteinExistence type="predicted"/>
<dbReference type="InterPro" id="IPR011006">
    <property type="entry name" value="CheY-like_superfamily"/>
</dbReference>
<evidence type="ECO:0000256" key="2">
    <source>
        <dbReference type="ARBA" id="ARBA00022490"/>
    </source>
</evidence>
<reference evidence="12 13" key="1">
    <citation type="journal article" date="2019" name="Int. J. Syst. Evol. Microbiol.">
        <title>The Global Catalogue of Microorganisms (GCM) 10K type strain sequencing project: providing services to taxonomists for standard genome sequencing and annotation.</title>
        <authorList>
            <consortium name="The Broad Institute Genomics Platform"/>
            <consortium name="The Broad Institute Genome Sequencing Center for Infectious Disease"/>
            <person name="Wu L."/>
            <person name="Ma J."/>
        </authorList>
    </citation>
    <scope>NUCLEOTIDE SEQUENCE [LARGE SCALE GENOMIC DNA]</scope>
    <source>
        <strain evidence="12 13">JCM 14546</strain>
    </source>
</reference>
<feature type="modified residue" description="4-aspartylphosphate" evidence="10">
    <location>
        <position position="57"/>
    </location>
</feature>
<dbReference type="PROSITE" id="PS50110">
    <property type="entry name" value="RESPONSE_REGULATORY"/>
    <property type="match status" value="1"/>
</dbReference>
<evidence type="ECO:0000256" key="3">
    <source>
        <dbReference type="ARBA" id="ARBA00022553"/>
    </source>
</evidence>
<evidence type="ECO:0000256" key="1">
    <source>
        <dbReference type="ARBA" id="ARBA00004496"/>
    </source>
</evidence>
<evidence type="ECO:0000256" key="9">
    <source>
        <dbReference type="PIRNR" id="PIRNR006171"/>
    </source>
</evidence>
<dbReference type="SUPFAM" id="SSF52172">
    <property type="entry name" value="CheY-like"/>
    <property type="match status" value="1"/>
</dbReference>
<dbReference type="InterPro" id="IPR036390">
    <property type="entry name" value="WH_DNA-bd_sf"/>
</dbReference>
<dbReference type="Gene3D" id="3.40.50.2300">
    <property type="match status" value="1"/>
</dbReference>
<sequence>MTAPIRTLVVDDDFRVAGIHRDIVAAAPGFAALDPVHTLAEASAAVRDRSPDLVLVDVYLPDGDGIEFVRACGVDAFVLTAAGDAASVRRSLRAGALAHLVKPFDRQMLEVRLDRYRRFRNILGGTDTPRQAEIDRALAIMHGSDAPTSPSRSVTEQVMLDALGSGGASAAEVGERAGVSRATAQRHLVALASRGIVEVRLNYGRSGRPEHRYALPR</sequence>
<keyword evidence="7 9" id="KW-0010">Activator</keyword>
<dbReference type="InterPro" id="IPR001789">
    <property type="entry name" value="Sig_transdc_resp-reg_receiver"/>
</dbReference>
<evidence type="ECO:0000256" key="10">
    <source>
        <dbReference type="PROSITE-ProRule" id="PRU00169"/>
    </source>
</evidence>